<sequence length="248" mass="28265">MIDIIAELGYGSYSTVWLARDKRTKQYAVLKVCIEQNDDEPSPVLNEVNMLQRMKKFAEAANHPGLCFIRLANDIFELHTSSGRHCCIVSKPQAHSLRTLQTAFSNAKVPKLLVRSLMHRLFFAINWLHATCNLIHTGLIRVQGDDASLKDIEDQEAQDPNISIISNSGVHVYPSREPFLELGGIPILTDFGQLRDDDGRINRDWIMPDLYRAPEVFLQIPWTFQVDMWSVGVKMLIKKLPNRIRPTA</sequence>
<evidence type="ECO:0000259" key="7">
    <source>
        <dbReference type="PROSITE" id="PS50011"/>
    </source>
</evidence>
<evidence type="ECO:0000313" key="8">
    <source>
        <dbReference type="EMBL" id="KAB8223343.1"/>
    </source>
</evidence>
<organism evidence="8 9">
    <name type="scientific">Aspergillus novoparasiticus</name>
    <dbReference type="NCBI Taxonomy" id="986946"/>
    <lineage>
        <taxon>Eukaryota</taxon>
        <taxon>Fungi</taxon>
        <taxon>Dikarya</taxon>
        <taxon>Ascomycota</taxon>
        <taxon>Pezizomycotina</taxon>
        <taxon>Eurotiomycetes</taxon>
        <taxon>Eurotiomycetidae</taxon>
        <taxon>Eurotiales</taxon>
        <taxon>Aspergillaceae</taxon>
        <taxon>Aspergillus</taxon>
        <taxon>Aspergillus subgen. Circumdati</taxon>
    </lineage>
</organism>
<dbReference type="GO" id="GO:0005634">
    <property type="term" value="C:nucleus"/>
    <property type="evidence" value="ECO:0007669"/>
    <property type="project" value="TreeGrafter"/>
</dbReference>
<evidence type="ECO:0000256" key="3">
    <source>
        <dbReference type="ARBA" id="ARBA00022741"/>
    </source>
</evidence>
<evidence type="ECO:0000256" key="2">
    <source>
        <dbReference type="ARBA" id="ARBA00022679"/>
    </source>
</evidence>
<keyword evidence="9" id="KW-1185">Reference proteome</keyword>
<dbReference type="InterPro" id="IPR017441">
    <property type="entry name" value="Protein_kinase_ATP_BS"/>
</dbReference>
<dbReference type="Gene3D" id="1.10.510.10">
    <property type="entry name" value="Transferase(Phosphotransferase) domain 1"/>
    <property type="match status" value="1"/>
</dbReference>
<dbReference type="SUPFAM" id="SSF56112">
    <property type="entry name" value="Protein kinase-like (PK-like)"/>
    <property type="match status" value="1"/>
</dbReference>
<dbReference type="AlphaFoldDB" id="A0A5N6F291"/>
<evidence type="ECO:0000313" key="9">
    <source>
        <dbReference type="Proteomes" id="UP000326799"/>
    </source>
</evidence>
<gene>
    <name evidence="8" type="ORF">BDV33DRAFT_200609</name>
</gene>
<keyword evidence="2" id="KW-0808">Transferase</keyword>
<feature type="domain" description="Protein kinase" evidence="7">
    <location>
        <begin position="2"/>
        <end position="248"/>
    </location>
</feature>
<dbReference type="PROSITE" id="PS00107">
    <property type="entry name" value="PROTEIN_KINASE_ATP"/>
    <property type="match status" value="1"/>
</dbReference>
<dbReference type="SMART" id="SM00220">
    <property type="entry name" value="S_TKc"/>
    <property type="match status" value="1"/>
</dbReference>
<evidence type="ECO:0000256" key="5">
    <source>
        <dbReference type="ARBA" id="ARBA00022840"/>
    </source>
</evidence>
<dbReference type="InterPro" id="IPR011009">
    <property type="entry name" value="Kinase-like_dom_sf"/>
</dbReference>
<keyword evidence="4 8" id="KW-0418">Kinase</keyword>
<reference evidence="8 9" key="1">
    <citation type="submission" date="2019-04" db="EMBL/GenBank/DDBJ databases">
        <title>Fungal friends and foes A comparative genomics study of 23 Aspergillus species from section Flavi.</title>
        <authorList>
            <consortium name="DOE Joint Genome Institute"/>
            <person name="Kjaerbolling I."/>
            <person name="Vesth T.C."/>
            <person name="Frisvad J.C."/>
            <person name="Nybo J.L."/>
            <person name="Theobald S."/>
            <person name="Kildgaard S."/>
            <person name="Petersen T.I."/>
            <person name="Kuo A."/>
            <person name="Sato A."/>
            <person name="Lyhne E.K."/>
            <person name="Kogle M.E."/>
            <person name="Wiebenga A."/>
            <person name="Kun R.S."/>
            <person name="Lubbers R.J."/>
            <person name="Makela M.R."/>
            <person name="Barry K."/>
            <person name="Chovatia M."/>
            <person name="Clum A."/>
            <person name="Daum C."/>
            <person name="Haridas S."/>
            <person name="He G."/>
            <person name="LaButti K."/>
            <person name="Lipzen A."/>
            <person name="Mondo S."/>
            <person name="Pangilinan J."/>
            <person name="Riley R."/>
            <person name="Salamov A."/>
            <person name="Simmons B.A."/>
            <person name="Magnuson J.K."/>
            <person name="Henrissat B."/>
            <person name="Mortensen U.H."/>
            <person name="Larsen T.O."/>
            <person name="De vries R.P."/>
            <person name="Grigoriev I.V."/>
            <person name="Machida M."/>
            <person name="Baker S.E."/>
            <person name="Andersen M.R."/>
        </authorList>
    </citation>
    <scope>NUCLEOTIDE SEQUENCE [LARGE SCALE GENOMIC DNA]</scope>
    <source>
        <strain evidence="8 9">CBS 126849</strain>
    </source>
</reference>
<accession>A0A5N6F291</accession>
<dbReference type="PROSITE" id="PS50011">
    <property type="entry name" value="PROTEIN_KINASE_DOM"/>
    <property type="match status" value="1"/>
</dbReference>
<dbReference type="PANTHER" id="PTHR45646">
    <property type="entry name" value="SERINE/THREONINE-PROTEIN KINASE DOA-RELATED"/>
    <property type="match status" value="1"/>
</dbReference>
<evidence type="ECO:0000256" key="6">
    <source>
        <dbReference type="PROSITE-ProRule" id="PRU10141"/>
    </source>
</evidence>
<dbReference type="InterPro" id="IPR000719">
    <property type="entry name" value="Prot_kinase_dom"/>
</dbReference>
<protein>
    <submittedName>
        <fullName evidence="8">Kinase-like domain-containing protein</fullName>
    </submittedName>
</protein>
<evidence type="ECO:0000256" key="4">
    <source>
        <dbReference type="ARBA" id="ARBA00022777"/>
    </source>
</evidence>
<dbReference type="PANTHER" id="PTHR45646:SF11">
    <property type="entry name" value="SERINE_THREONINE-PROTEIN KINASE DOA"/>
    <property type="match status" value="1"/>
</dbReference>
<dbReference type="Gene3D" id="3.30.200.20">
    <property type="entry name" value="Phosphorylase Kinase, domain 1"/>
    <property type="match status" value="1"/>
</dbReference>
<proteinExistence type="predicted"/>
<dbReference type="GO" id="GO:0043484">
    <property type="term" value="P:regulation of RNA splicing"/>
    <property type="evidence" value="ECO:0007669"/>
    <property type="project" value="TreeGrafter"/>
</dbReference>
<keyword evidence="1" id="KW-0723">Serine/threonine-protein kinase</keyword>
<dbReference type="GO" id="GO:0005524">
    <property type="term" value="F:ATP binding"/>
    <property type="evidence" value="ECO:0007669"/>
    <property type="project" value="UniProtKB-UniRule"/>
</dbReference>
<dbReference type="InterPro" id="IPR051175">
    <property type="entry name" value="CLK_kinases"/>
</dbReference>
<dbReference type="EMBL" id="ML733406">
    <property type="protein sequence ID" value="KAB8223343.1"/>
    <property type="molecule type" value="Genomic_DNA"/>
</dbReference>
<evidence type="ECO:0000256" key="1">
    <source>
        <dbReference type="ARBA" id="ARBA00022527"/>
    </source>
</evidence>
<dbReference type="GO" id="GO:0004674">
    <property type="term" value="F:protein serine/threonine kinase activity"/>
    <property type="evidence" value="ECO:0007669"/>
    <property type="project" value="UniProtKB-KW"/>
</dbReference>
<feature type="binding site" evidence="6">
    <location>
        <position position="31"/>
    </location>
    <ligand>
        <name>ATP</name>
        <dbReference type="ChEBI" id="CHEBI:30616"/>
    </ligand>
</feature>
<dbReference type="Proteomes" id="UP000326799">
    <property type="component" value="Unassembled WGS sequence"/>
</dbReference>
<name>A0A5N6F291_9EURO</name>
<keyword evidence="5 6" id="KW-0067">ATP-binding</keyword>
<keyword evidence="3 6" id="KW-0547">Nucleotide-binding</keyword>